<organism evidence="2 3">
    <name type="scientific">Lipomyces tetrasporus</name>
    <dbReference type="NCBI Taxonomy" id="54092"/>
    <lineage>
        <taxon>Eukaryota</taxon>
        <taxon>Fungi</taxon>
        <taxon>Dikarya</taxon>
        <taxon>Ascomycota</taxon>
        <taxon>Saccharomycotina</taxon>
        <taxon>Lipomycetes</taxon>
        <taxon>Lipomycetales</taxon>
        <taxon>Lipomycetaceae</taxon>
        <taxon>Lipomyces</taxon>
    </lineage>
</organism>
<feature type="compositionally biased region" description="Low complexity" evidence="1">
    <location>
        <begin position="330"/>
        <end position="340"/>
    </location>
</feature>
<feature type="region of interest" description="Disordered" evidence="1">
    <location>
        <begin position="89"/>
        <end position="108"/>
    </location>
</feature>
<feature type="compositionally biased region" description="Low complexity" evidence="1">
    <location>
        <begin position="262"/>
        <end position="294"/>
    </location>
</feature>
<reference evidence="2" key="1">
    <citation type="submission" date="2023-03" db="EMBL/GenBank/DDBJ databases">
        <title>Near-Complete genome sequence of Lipomyces tetrasporous NRRL Y-64009, an oleaginous yeast capable of growing on lignocellulosic hydrolysates.</title>
        <authorList>
            <consortium name="Lawrence Berkeley National Laboratory"/>
            <person name="Jagtap S.S."/>
            <person name="Liu J.-J."/>
            <person name="Walukiewicz H.E."/>
            <person name="Pangilinan J."/>
            <person name="Lipzen A."/>
            <person name="Ahrendt S."/>
            <person name="Koriabine M."/>
            <person name="Cobaugh K."/>
            <person name="Salamov A."/>
            <person name="Yoshinaga Y."/>
            <person name="Ng V."/>
            <person name="Daum C."/>
            <person name="Grigoriev I.V."/>
            <person name="Slininger P.J."/>
            <person name="Dien B.S."/>
            <person name="Jin Y.-S."/>
            <person name="Rao C.V."/>
        </authorList>
    </citation>
    <scope>NUCLEOTIDE SEQUENCE</scope>
    <source>
        <strain evidence="2">NRRL Y-64009</strain>
    </source>
</reference>
<comment type="caution">
    <text evidence="2">The sequence shown here is derived from an EMBL/GenBank/DDBJ whole genome shotgun (WGS) entry which is preliminary data.</text>
</comment>
<feature type="compositionally biased region" description="Basic and acidic residues" evidence="1">
    <location>
        <begin position="223"/>
        <end position="232"/>
    </location>
</feature>
<dbReference type="EMBL" id="JARPMG010000006">
    <property type="protein sequence ID" value="KAJ8099896.1"/>
    <property type="molecule type" value="Genomic_DNA"/>
</dbReference>
<proteinExistence type="predicted"/>
<name>A0AAD7VSC7_9ASCO</name>
<dbReference type="AlphaFoldDB" id="A0AAD7VSC7"/>
<keyword evidence="3" id="KW-1185">Reference proteome</keyword>
<feature type="compositionally biased region" description="Basic residues" evidence="1">
    <location>
        <begin position="341"/>
        <end position="351"/>
    </location>
</feature>
<sequence length="565" mass="61052">MPELSAKDLFEKDLSLRSPFPRGSNVPLSSTPGRPARIGPPMFAPPKPGSGFKPPTSATRLIAPSARRPGTGDANSKLQKLFYQSPMPRISNPALARHNPIASSPRMTTVAPPVSPSYTSAIDAPAYNNSWRSAESSASPDNFRRSPPPRQLQSGAPPPLLPTVPLHVQPQQKEPTPTPLPVPTTAAVPQSKVLSPAPEARQKSRGLGFRIGDLLNLVSGVRHSVEPEKSPSKEISGPQEATTISESLYTEKEASTDIQMDNAPSDSQSLSSNSSISSNFTPSSASSATNANTTEGLLPPASITKRAQKSRVISIPEPLPQLNSIGVYESRASSASPLVSSRRKVKKRSTSPRREQMGVTKVIRGRGVQRARRGRSSLPGRHLGQAASKPARRSPDREPPFTSESESDERVEQRESQVPQKKPGTTLPEQEVAQEMEVPDSEPESTSPESLPARGQPPGGRNVIFEAESNMPIVVSKSPNAESSLSPPPSSGPKRARRQSRALPEEQPTRRSGRTRVKPLEYWRNERIVYCLVHDEARGDVVPSIRRIVRAEDDGAEHSGIGKKR</sequence>
<feature type="region of interest" description="Disordered" evidence="1">
    <location>
        <begin position="330"/>
        <end position="518"/>
    </location>
</feature>
<feature type="region of interest" description="Disordered" evidence="1">
    <location>
        <begin position="222"/>
        <end position="301"/>
    </location>
</feature>
<evidence type="ECO:0000313" key="2">
    <source>
        <dbReference type="EMBL" id="KAJ8099896.1"/>
    </source>
</evidence>
<feature type="compositionally biased region" description="Pro residues" evidence="1">
    <location>
        <begin position="146"/>
        <end position="162"/>
    </location>
</feature>
<feature type="compositionally biased region" description="Low complexity" evidence="1">
    <location>
        <begin position="163"/>
        <end position="172"/>
    </location>
</feature>
<evidence type="ECO:0000313" key="3">
    <source>
        <dbReference type="Proteomes" id="UP001217417"/>
    </source>
</evidence>
<dbReference type="GeneID" id="80884497"/>
<gene>
    <name evidence="2" type="ORF">POJ06DRAFT_268776</name>
</gene>
<feature type="compositionally biased region" description="Basic and acidic residues" evidence="1">
    <location>
        <begin position="1"/>
        <end position="15"/>
    </location>
</feature>
<dbReference type="Proteomes" id="UP001217417">
    <property type="component" value="Unassembled WGS sequence"/>
</dbReference>
<feature type="compositionally biased region" description="Polar residues" evidence="1">
    <location>
        <begin position="239"/>
        <end position="248"/>
    </location>
</feature>
<evidence type="ECO:0000256" key="1">
    <source>
        <dbReference type="SAM" id="MobiDB-lite"/>
    </source>
</evidence>
<feature type="compositionally biased region" description="Acidic residues" evidence="1">
    <location>
        <begin position="432"/>
        <end position="443"/>
    </location>
</feature>
<feature type="compositionally biased region" description="Polar residues" evidence="1">
    <location>
        <begin position="131"/>
        <end position="140"/>
    </location>
</feature>
<feature type="compositionally biased region" description="Basic residues" evidence="1">
    <location>
        <begin position="363"/>
        <end position="375"/>
    </location>
</feature>
<feature type="region of interest" description="Disordered" evidence="1">
    <location>
        <begin position="131"/>
        <end position="205"/>
    </location>
</feature>
<dbReference type="RefSeq" id="XP_056043346.1">
    <property type="nucleotide sequence ID" value="XM_056189331.1"/>
</dbReference>
<feature type="region of interest" description="Disordered" evidence="1">
    <location>
        <begin position="1"/>
        <end position="58"/>
    </location>
</feature>
<accession>A0AAD7VSC7</accession>
<protein>
    <submittedName>
        <fullName evidence="2">Uncharacterized protein</fullName>
    </submittedName>
</protein>